<sequence length="153" mass="16352">MTLTPQDAEQAFSPARGRPAWGTRLGVGSFLTVELGDERPATGTPGTGEPRPHGEFHVWVYCSAWRIETPTAVLASSEDERDSLAAAVRVLDGKVLAGAQVDTPSLSLTLTFEDGTTLRTFSIFTDGYEHWMLYLPQGDVITAGPGTAVSRGT</sequence>
<protein>
    <submittedName>
        <fullName evidence="2">Uncharacterized protein</fullName>
    </submittedName>
</protein>
<dbReference type="RefSeq" id="WP_227575670.1">
    <property type="nucleotide sequence ID" value="NZ_CP101987.1"/>
</dbReference>
<organism evidence="2 3">
    <name type="scientific">Cellulomonas xiejunii</name>
    <dbReference type="NCBI Taxonomy" id="2968083"/>
    <lineage>
        <taxon>Bacteria</taxon>
        <taxon>Bacillati</taxon>
        <taxon>Actinomycetota</taxon>
        <taxon>Actinomycetes</taxon>
        <taxon>Micrococcales</taxon>
        <taxon>Cellulomonadaceae</taxon>
        <taxon>Cellulomonas</taxon>
    </lineage>
</organism>
<reference evidence="2 3" key="1">
    <citation type="submission" date="2022-07" db="EMBL/GenBank/DDBJ databases">
        <title>Novel species in genus cellulomonas.</title>
        <authorList>
            <person name="Ye L."/>
        </authorList>
    </citation>
    <scope>NUCLEOTIDE SEQUENCE [LARGE SCALE GENOMIC DNA]</scope>
    <source>
        <strain evidence="3">zg-B89</strain>
    </source>
</reference>
<dbReference type="Proteomes" id="UP001316384">
    <property type="component" value="Chromosome"/>
</dbReference>
<feature type="region of interest" description="Disordered" evidence="1">
    <location>
        <begin position="1"/>
        <end position="20"/>
    </location>
</feature>
<evidence type="ECO:0000313" key="2">
    <source>
        <dbReference type="EMBL" id="UUI70361.1"/>
    </source>
</evidence>
<accession>A0ABY5KLQ8</accession>
<name>A0ABY5KLQ8_9CELL</name>
<gene>
    <name evidence="2" type="ORF">NP048_11120</name>
</gene>
<evidence type="ECO:0000256" key="1">
    <source>
        <dbReference type="SAM" id="MobiDB-lite"/>
    </source>
</evidence>
<proteinExistence type="predicted"/>
<evidence type="ECO:0000313" key="3">
    <source>
        <dbReference type="Proteomes" id="UP001316384"/>
    </source>
</evidence>
<dbReference type="EMBL" id="CP101987">
    <property type="protein sequence ID" value="UUI70361.1"/>
    <property type="molecule type" value="Genomic_DNA"/>
</dbReference>
<keyword evidence="3" id="KW-1185">Reference proteome</keyword>